<reference evidence="4 5" key="1">
    <citation type="submission" date="2022-06" db="EMBL/GenBank/DDBJ databases">
        <title>Genomic Encyclopedia of Archaeal and Bacterial Type Strains, Phase II (KMG-II): from individual species to whole genera.</title>
        <authorList>
            <person name="Goeker M."/>
        </authorList>
    </citation>
    <scope>NUCLEOTIDE SEQUENCE [LARGE SCALE GENOMIC DNA]</scope>
    <source>
        <strain evidence="4 5">DSM 40477</strain>
    </source>
</reference>
<feature type="domain" description="ABC transporter" evidence="3">
    <location>
        <begin position="3"/>
        <end position="235"/>
    </location>
</feature>
<dbReference type="Pfam" id="PF00005">
    <property type="entry name" value="ABC_tran"/>
    <property type="match status" value="1"/>
</dbReference>
<dbReference type="InterPro" id="IPR003593">
    <property type="entry name" value="AAA+_ATPase"/>
</dbReference>
<gene>
    <name evidence="4" type="ORF">LX15_001529</name>
</gene>
<evidence type="ECO:0000313" key="5">
    <source>
        <dbReference type="Proteomes" id="UP001205311"/>
    </source>
</evidence>
<evidence type="ECO:0000256" key="1">
    <source>
        <dbReference type="ARBA" id="ARBA00022741"/>
    </source>
</evidence>
<dbReference type="InterPro" id="IPR003439">
    <property type="entry name" value="ABC_transporter-like_ATP-bd"/>
</dbReference>
<name>A0ABT1HQR3_STRSD</name>
<keyword evidence="5" id="KW-1185">Reference proteome</keyword>
<dbReference type="GO" id="GO:0005524">
    <property type="term" value="F:ATP binding"/>
    <property type="evidence" value="ECO:0007669"/>
    <property type="project" value="UniProtKB-KW"/>
</dbReference>
<dbReference type="Gene3D" id="3.40.50.300">
    <property type="entry name" value="P-loop containing nucleotide triphosphate hydrolases"/>
    <property type="match status" value="1"/>
</dbReference>
<dbReference type="PANTHER" id="PTHR42794">
    <property type="entry name" value="HEMIN IMPORT ATP-BINDING PROTEIN HMUV"/>
    <property type="match status" value="1"/>
</dbReference>
<dbReference type="InterPro" id="IPR017871">
    <property type="entry name" value="ABC_transporter-like_CS"/>
</dbReference>
<evidence type="ECO:0000256" key="2">
    <source>
        <dbReference type="ARBA" id="ARBA00022840"/>
    </source>
</evidence>
<proteinExistence type="predicted"/>
<dbReference type="EMBL" id="JAMTCP010000005">
    <property type="protein sequence ID" value="MCP2257843.1"/>
    <property type="molecule type" value="Genomic_DNA"/>
</dbReference>
<keyword evidence="2 4" id="KW-0067">ATP-binding</keyword>
<evidence type="ECO:0000313" key="4">
    <source>
        <dbReference type="EMBL" id="MCP2257843.1"/>
    </source>
</evidence>
<dbReference type="NCBIfam" id="NF010068">
    <property type="entry name" value="PRK13548.1"/>
    <property type="match status" value="1"/>
</dbReference>
<keyword evidence="1" id="KW-0547">Nucleotide-binding</keyword>
<dbReference type="CDD" id="cd03214">
    <property type="entry name" value="ABC_Iron-Siderophores_B12_Hemin"/>
    <property type="match status" value="1"/>
</dbReference>
<accession>A0ABT1HQR3</accession>
<protein>
    <submittedName>
        <fullName evidence="4">Iron complex transport system ATP-binding protein</fullName>
    </submittedName>
</protein>
<dbReference type="SMART" id="SM00382">
    <property type="entry name" value="AAA"/>
    <property type="match status" value="1"/>
</dbReference>
<dbReference type="PANTHER" id="PTHR42794:SF2">
    <property type="entry name" value="ABC TRANSPORTER ATP-BINDING PROTEIN"/>
    <property type="match status" value="1"/>
</dbReference>
<dbReference type="InterPro" id="IPR027417">
    <property type="entry name" value="P-loop_NTPase"/>
</dbReference>
<dbReference type="RefSeq" id="WP_253668785.1">
    <property type="nucleotide sequence ID" value="NZ_JAMTCP010000005.1"/>
</dbReference>
<dbReference type="PROSITE" id="PS00211">
    <property type="entry name" value="ABC_TRANSPORTER_1"/>
    <property type="match status" value="1"/>
</dbReference>
<dbReference type="PROSITE" id="PS50893">
    <property type="entry name" value="ABC_TRANSPORTER_2"/>
    <property type="match status" value="1"/>
</dbReference>
<dbReference type="Proteomes" id="UP001205311">
    <property type="component" value="Unassembled WGS sequence"/>
</dbReference>
<organism evidence="4 5">
    <name type="scientific">Streptoalloteichus tenebrarius (strain ATCC 17920 / DSM 40477 / JCM 4838 / CBS 697.72 / NBRC 16177 / NCIMB 11028 / NRRL B-12390 / A12253. 1 / ISP 5477)</name>
    <name type="common">Streptomyces tenebrarius</name>
    <dbReference type="NCBI Taxonomy" id="1933"/>
    <lineage>
        <taxon>Bacteria</taxon>
        <taxon>Bacillati</taxon>
        <taxon>Actinomycetota</taxon>
        <taxon>Actinomycetes</taxon>
        <taxon>Pseudonocardiales</taxon>
        <taxon>Pseudonocardiaceae</taxon>
        <taxon>Streptoalloteichus</taxon>
    </lineage>
</organism>
<evidence type="ECO:0000259" key="3">
    <source>
        <dbReference type="PROSITE" id="PS50893"/>
    </source>
</evidence>
<sequence length="260" mass="27589">MDVELEDLSVTVAGRRLVEDLRMEVPSGTVVGLVGPNGSGKSTTLRCVYRALRPTAGRVLLGGDDVVALSPREAARRLGALTQDSHVEFDFTVAEVVTMGRSPHKNLMDPDTDQDREICAAALRRVGAAHLAGRSFLTLSGGERQRVLIARALAQQPAVLVLDEPTNHLDIRHQLEVLSLVRQAGLTVLAALHDLNLAAAACDRLYVLSGGRVVTSGAPEEVLTPEVVAEVFGVRAHVVAHPTSGAPQLIFDSPVPPTSS</sequence>
<dbReference type="SUPFAM" id="SSF52540">
    <property type="entry name" value="P-loop containing nucleoside triphosphate hydrolases"/>
    <property type="match status" value="1"/>
</dbReference>
<comment type="caution">
    <text evidence="4">The sequence shown here is derived from an EMBL/GenBank/DDBJ whole genome shotgun (WGS) entry which is preliminary data.</text>
</comment>